<evidence type="ECO:0000256" key="9">
    <source>
        <dbReference type="ARBA" id="ARBA00082539"/>
    </source>
</evidence>
<evidence type="ECO:0000313" key="11">
    <source>
        <dbReference type="Ensembl" id="ENSAMXP00005044924.1"/>
    </source>
</evidence>
<proteinExistence type="predicted"/>
<evidence type="ECO:0000256" key="2">
    <source>
        <dbReference type="ARBA" id="ARBA00022468"/>
    </source>
</evidence>
<dbReference type="FunFam" id="1.10.8.270:FF:000005">
    <property type="entry name" value="TBC1 domain family member 15"/>
    <property type="match status" value="1"/>
</dbReference>
<evidence type="ECO:0000256" key="4">
    <source>
        <dbReference type="ARBA" id="ARBA00022553"/>
    </source>
</evidence>
<sequence>MLFTVEVPLTGLEVIFEHEGVFIHSNTEELEDQDSLISGYLRIVDKVLLTWISVVEWTQRPHRTVDQQLSYETEWDMVNAVSFKRKAHTNGEGGSNHLNERNKGAFSFNVADLRSVTVKCEGWSYLIFCLKDDTTLPAIHFHQGGSQAFLDGLRKSVQLTESPDDENILLVGAYSKAFSQSFENLLDDTNYGLVQKFKKDPYTTTLGGFSKVTNYFFDEMADILGELIPGLEINQQEEPGFEVITRVDLGTRPEVQRREPVMMEDWAKHQDSEGRVSNVPHLKHLIFKGGLCHAVRKDAWKFLLDYYPWDSTHEERKNLQKRKTDEYFRMKLQWKSVSEEQEKRNSRLRDYKSLIEKDVNRTDRTNKFYEGLDNPGLILLHDILMTYCMYDFDLGYVQGMSDLLSPILYVMENEVDAFWCFVSFMDQMHENFEEQMQGMKTQLIQLSTLLRLLDLDSGYLYFCFRWLLIRFKRELHFQDVLRLWEVMWTGLPCHNFHLLVCCAILDSEKQKIMDRHYGFNEILKHINELSMKLDIEEILIKSEAIYMQIKNCKVCLNSAP</sequence>
<evidence type="ECO:0000256" key="1">
    <source>
        <dbReference type="ARBA" id="ARBA00004496"/>
    </source>
</evidence>
<dbReference type="SMART" id="SM00164">
    <property type="entry name" value="TBC"/>
    <property type="match status" value="1"/>
</dbReference>
<dbReference type="GO" id="GO:0005737">
    <property type="term" value="C:cytoplasm"/>
    <property type="evidence" value="ECO:0007669"/>
    <property type="project" value="UniProtKB-SubCell"/>
</dbReference>
<name>A0A8B9L3W4_ASTMX</name>
<dbReference type="Pfam" id="PF12068">
    <property type="entry name" value="PH_RBD"/>
    <property type="match status" value="1"/>
</dbReference>
<keyword evidence="5" id="KW-0007">Acetylation</keyword>
<keyword evidence="2" id="KW-0343">GTPase activation</keyword>
<keyword evidence="4" id="KW-0597">Phosphoprotein</keyword>
<dbReference type="PANTHER" id="PTHR22957:SF300">
    <property type="entry name" value="TBC1 DOMAIN FAMILY MEMBER 15"/>
    <property type="match status" value="1"/>
</dbReference>
<keyword evidence="3" id="KW-0963">Cytoplasm</keyword>
<dbReference type="Ensembl" id="ENSAMXT00005048819.1">
    <property type="protein sequence ID" value="ENSAMXP00005044924.1"/>
    <property type="gene ID" value="ENSAMXG00005019459.1"/>
</dbReference>
<dbReference type="InterPro" id="IPR000195">
    <property type="entry name" value="Rab-GAP-TBC_dom"/>
</dbReference>
<dbReference type="InterPro" id="IPR021935">
    <property type="entry name" value="SGSM1/2_RBD"/>
</dbReference>
<protein>
    <recommendedName>
        <fullName evidence="8">TBC1 domain family member 15</fullName>
    </recommendedName>
    <alternativeName>
        <fullName evidence="9">GTPase-activating protein RAB7</fullName>
    </alternativeName>
</protein>
<evidence type="ECO:0000313" key="12">
    <source>
        <dbReference type="Proteomes" id="UP000694621"/>
    </source>
</evidence>
<dbReference type="SUPFAM" id="SSF47923">
    <property type="entry name" value="Ypt/Rab-GAP domain of gyp1p"/>
    <property type="match status" value="2"/>
</dbReference>
<dbReference type="Pfam" id="PF00566">
    <property type="entry name" value="RabGAP-TBC"/>
    <property type="match status" value="1"/>
</dbReference>
<reference evidence="11" key="1">
    <citation type="submission" date="2025-08" db="UniProtKB">
        <authorList>
            <consortium name="Ensembl"/>
        </authorList>
    </citation>
    <scope>IDENTIFICATION</scope>
</reference>
<organism evidence="11 12">
    <name type="scientific">Astyanax mexicanus</name>
    <name type="common">Blind cave fish</name>
    <name type="synonym">Astyanax fasciatus mexicanus</name>
    <dbReference type="NCBI Taxonomy" id="7994"/>
    <lineage>
        <taxon>Eukaryota</taxon>
        <taxon>Metazoa</taxon>
        <taxon>Chordata</taxon>
        <taxon>Craniata</taxon>
        <taxon>Vertebrata</taxon>
        <taxon>Euteleostomi</taxon>
        <taxon>Actinopterygii</taxon>
        <taxon>Neopterygii</taxon>
        <taxon>Teleostei</taxon>
        <taxon>Ostariophysi</taxon>
        <taxon>Characiformes</taxon>
        <taxon>Characoidei</taxon>
        <taxon>Acestrorhamphidae</taxon>
        <taxon>Acestrorhamphinae</taxon>
        <taxon>Astyanax</taxon>
    </lineage>
</organism>
<feature type="domain" description="Rab-GAP TBC" evidence="10">
    <location>
        <begin position="290"/>
        <end position="491"/>
    </location>
</feature>
<comment type="function">
    <text evidence="6">Acts as a GTPase activating protein for RAB7A. Does not act on RAB4, RAB5 or RAB6.</text>
</comment>
<evidence type="ECO:0000256" key="5">
    <source>
        <dbReference type="ARBA" id="ARBA00022990"/>
    </source>
</evidence>
<dbReference type="Gene3D" id="1.10.472.80">
    <property type="entry name" value="Ypt/Rab-GAP domain of gyp1p, domain 3"/>
    <property type="match status" value="1"/>
</dbReference>
<dbReference type="PROSITE" id="PS50086">
    <property type="entry name" value="TBC_RABGAP"/>
    <property type="match status" value="1"/>
</dbReference>
<comment type="subunit">
    <text evidence="7">Interacts with non-phosphorylated form of RAB8A; phosphorylation of RAB8A at 'Thr-72' disrupts this interaction. Interacts with ARMC12.</text>
</comment>
<dbReference type="AlphaFoldDB" id="A0A8B9L3W4"/>
<dbReference type="InterPro" id="IPR035969">
    <property type="entry name" value="Rab-GAP_TBC_sf"/>
</dbReference>
<evidence type="ECO:0000256" key="8">
    <source>
        <dbReference type="ARBA" id="ARBA00067480"/>
    </source>
</evidence>
<dbReference type="GO" id="GO:0005096">
    <property type="term" value="F:GTPase activator activity"/>
    <property type="evidence" value="ECO:0007669"/>
    <property type="project" value="UniProtKB-KW"/>
</dbReference>
<evidence type="ECO:0000256" key="6">
    <source>
        <dbReference type="ARBA" id="ARBA00055283"/>
    </source>
</evidence>
<dbReference type="FunFam" id="1.10.472.80:FF:000005">
    <property type="entry name" value="TBC1 domain family member 15"/>
    <property type="match status" value="1"/>
</dbReference>
<comment type="subcellular location">
    <subcellularLocation>
        <location evidence="1">Cytoplasm</location>
    </subcellularLocation>
</comment>
<dbReference type="Gene3D" id="1.10.8.270">
    <property type="entry name" value="putative rabgap domain of human tbc1 domain family member 14 like domains"/>
    <property type="match status" value="1"/>
</dbReference>
<dbReference type="Proteomes" id="UP000694621">
    <property type="component" value="Unplaced"/>
</dbReference>
<evidence type="ECO:0000256" key="3">
    <source>
        <dbReference type="ARBA" id="ARBA00022490"/>
    </source>
</evidence>
<accession>A0A8B9L3W4</accession>
<evidence type="ECO:0000259" key="10">
    <source>
        <dbReference type="PROSITE" id="PS50086"/>
    </source>
</evidence>
<dbReference type="PANTHER" id="PTHR22957">
    <property type="entry name" value="TBC1 DOMAIN FAMILY MEMBER GTPASE-ACTIVATING PROTEIN"/>
    <property type="match status" value="1"/>
</dbReference>
<evidence type="ECO:0000256" key="7">
    <source>
        <dbReference type="ARBA" id="ARBA00065268"/>
    </source>
</evidence>